<dbReference type="EMBL" id="DRPZ01000165">
    <property type="protein sequence ID" value="HGY09612.1"/>
    <property type="molecule type" value="Genomic_DNA"/>
</dbReference>
<sequence>MPRDWDAYYQGSPEAFDPAFVVRAYGFLLPEGEVLDLAGGTGRNAFFLACRGWRVLLLEKSPVAVARVRENARKRGAAVHALEADLEARPGELPPGPFAGVVMSYFVSRPLLARLPALLKPGGLVLVEGFNRSEALRRGRGESPHYWEPGELARPPGGIELLAAGEGWQALAYRSWAVWRLAVYPEV</sequence>
<gene>
    <name evidence="2" type="ORF">ENK37_06120</name>
</gene>
<reference evidence="2" key="1">
    <citation type="journal article" date="2020" name="mSystems">
        <title>Genome- and Community-Level Interaction Insights into Carbon Utilization and Element Cycling Functions of Hydrothermarchaeota in Hydrothermal Sediment.</title>
        <authorList>
            <person name="Zhou Z."/>
            <person name="Liu Y."/>
            <person name="Xu W."/>
            <person name="Pan J."/>
            <person name="Luo Z.H."/>
            <person name="Li M."/>
        </authorList>
    </citation>
    <scope>NUCLEOTIDE SEQUENCE [LARGE SCALE GENOMIC DNA]</scope>
    <source>
        <strain evidence="2">HyVt-570</strain>
    </source>
</reference>
<dbReference type="CDD" id="cd02440">
    <property type="entry name" value="AdoMet_MTases"/>
    <property type="match status" value="1"/>
</dbReference>
<dbReference type="SUPFAM" id="SSF53335">
    <property type="entry name" value="S-adenosyl-L-methionine-dependent methyltransferases"/>
    <property type="match status" value="1"/>
</dbReference>
<feature type="domain" description="Methyltransferase" evidence="1">
    <location>
        <begin position="34"/>
        <end position="123"/>
    </location>
</feature>
<accession>A0A7C4ZDE9</accession>
<dbReference type="Proteomes" id="UP000885759">
    <property type="component" value="Unassembled WGS sequence"/>
</dbReference>
<protein>
    <submittedName>
        <fullName evidence="2">Class I SAM-dependent methyltransferase</fullName>
    </submittedName>
</protein>
<dbReference type="InterPro" id="IPR041698">
    <property type="entry name" value="Methyltransf_25"/>
</dbReference>
<dbReference type="Pfam" id="PF13649">
    <property type="entry name" value="Methyltransf_25"/>
    <property type="match status" value="1"/>
</dbReference>
<dbReference type="GO" id="GO:0008168">
    <property type="term" value="F:methyltransferase activity"/>
    <property type="evidence" value="ECO:0007669"/>
    <property type="project" value="UniProtKB-KW"/>
</dbReference>
<keyword evidence="2" id="KW-0489">Methyltransferase</keyword>
<evidence type="ECO:0000259" key="1">
    <source>
        <dbReference type="Pfam" id="PF13649"/>
    </source>
</evidence>
<dbReference type="InterPro" id="IPR029063">
    <property type="entry name" value="SAM-dependent_MTases_sf"/>
</dbReference>
<keyword evidence="2" id="KW-0808">Transferase</keyword>
<dbReference type="GO" id="GO:0032259">
    <property type="term" value="P:methylation"/>
    <property type="evidence" value="ECO:0007669"/>
    <property type="project" value="UniProtKB-KW"/>
</dbReference>
<proteinExistence type="predicted"/>
<comment type="caution">
    <text evidence="2">The sequence shown here is derived from an EMBL/GenBank/DDBJ whole genome shotgun (WGS) entry which is preliminary data.</text>
</comment>
<organism evidence="2">
    <name type="scientific">Oceanithermus profundus</name>
    <dbReference type="NCBI Taxonomy" id="187137"/>
    <lineage>
        <taxon>Bacteria</taxon>
        <taxon>Thermotogati</taxon>
        <taxon>Deinococcota</taxon>
        <taxon>Deinococci</taxon>
        <taxon>Thermales</taxon>
        <taxon>Thermaceae</taxon>
        <taxon>Oceanithermus</taxon>
    </lineage>
</organism>
<dbReference type="Gene3D" id="3.40.50.150">
    <property type="entry name" value="Vaccinia Virus protein VP39"/>
    <property type="match status" value="1"/>
</dbReference>
<evidence type="ECO:0000313" key="2">
    <source>
        <dbReference type="EMBL" id="HGY09612.1"/>
    </source>
</evidence>
<name>A0A7C4ZDE9_9DEIN</name>
<dbReference type="AlphaFoldDB" id="A0A7C4ZDE9"/>